<dbReference type="Gene3D" id="3.30.2340.10">
    <property type="entry name" value="TruD, insertion domain"/>
    <property type="match status" value="1"/>
</dbReference>
<evidence type="ECO:0000313" key="6">
    <source>
        <dbReference type="EMBL" id="GAA0220000.1"/>
    </source>
</evidence>
<reference evidence="7" key="1">
    <citation type="journal article" date="2019" name="Int. J. Syst. Evol. Microbiol.">
        <title>The Global Catalogue of Microorganisms (GCM) 10K type strain sequencing project: providing services to taxonomists for standard genome sequencing and annotation.</title>
        <authorList>
            <consortium name="The Broad Institute Genomics Platform"/>
            <consortium name="The Broad Institute Genome Sequencing Center for Infectious Disease"/>
            <person name="Wu L."/>
            <person name="Ma J."/>
        </authorList>
    </citation>
    <scope>NUCLEOTIDE SEQUENCE [LARGE SCALE GENOMIC DNA]</scope>
    <source>
        <strain evidence="7">JCM 6886</strain>
    </source>
</reference>
<dbReference type="InterPro" id="IPR020103">
    <property type="entry name" value="PsdUridine_synth_cat_dom_sf"/>
</dbReference>
<comment type="caution">
    <text evidence="6">The sequence shown here is derived from an EMBL/GenBank/DDBJ whole genome shotgun (WGS) entry which is preliminary data.</text>
</comment>
<dbReference type="CDD" id="cd02575">
    <property type="entry name" value="PseudoU_synth_EcTruD"/>
    <property type="match status" value="1"/>
</dbReference>
<evidence type="ECO:0000256" key="1">
    <source>
        <dbReference type="ARBA" id="ARBA00007953"/>
    </source>
</evidence>
<sequence length="359" mass="40927">MSSFDFAALARVNTAALNHRCLIRQTPEDFRVEEQLPFEPAGQGPHVMLQITKTDTNTDWLAKQLAQFAGVEEVAIGYAGLKDRHAVTTQWLSVNTEGVTEPDWSAFESDLITINQITRHNKKLKRGVLSGNRFTLNLTVVEGDKQSWESALSQVQKDGVPNYFGEQRFGHQMNNLQAVEQWFQQGRKPKSRTKKGLYLSAARSWLFNLIVSERVKNSNWNQWLKGDVMQLNGSHSCFQSDNDDMQLHDRLAHFDIHPTGPLVGQGDLLSQDDCQQLETTILADWQDWLQALSRQGLKQERRAIRLLPSDFNWQWFDTHLQVSFFLPAGCFATSVLRELAIIEDGSERFSQPLSPSQQK</sequence>
<evidence type="ECO:0000256" key="4">
    <source>
        <dbReference type="HAMAP-Rule" id="MF_01082"/>
    </source>
</evidence>
<proteinExistence type="inferred from homology"/>
<dbReference type="PANTHER" id="PTHR47811:SF1">
    <property type="entry name" value="TRNA PSEUDOURIDINE SYNTHASE D"/>
    <property type="match status" value="1"/>
</dbReference>
<keyword evidence="7" id="KW-1185">Reference proteome</keyword>
<comment type="catalytic activity">
    <reaction evidence="4">
        <text>uridine(13) in tRNA = pseudouridine(13) in tRNA</text>
        <dbReference type="Rhea" id="RHEA:42540"/>
        <dbReference type="Rhea" id="RHEA-COMP:10105"/>
        <dbReference type="Rhea" id="RHEA-COMP:10106"/>
        <dbReference type="ChEBI" id="CHEBI:65314"/>
        <dbReference type="ChEBI" id="CHEBI:65315"/>
        <dbReference type="EC" id="5.4.99.27"/>
    </reaction>
</comment>
<evidence type="ECO:0000256" key="3">
    <source>
        <dbReference type="ARBA" id="ARBA00023235"/>
    </source>
</evidence>
<evidence type="ECO:0000259" key="5">
    <source>
        <dbReference type="PROSITE" id="PS50984"/>
    </source>
</evidence>
<protein>
    <recommendedName>
        <fullName evidence="4">tRNA pseudouridine synthase D</fullName>
        <ecNumber evidence="4">5.4.99.27</ecNumber>
    </recommendedName>
    <alternativeName>
        <fullName evidence="4">tRNA pseudouridine(13) synthase</fullName>
    </alternativeName>
    <alternativeName>
        <fullName evidence="4">tRNA pseudouridylate synthase D</fullName>
    </alternativeName>
    <alternativeName>
        <fullName evidence="4">tRNA-uridine isomerase D</fullName>
    </alternativeName>
</protein>
<comment type="similarity">
    <text evidence="1 4">Belongs to the pseudouridine synthase TruD family.</text>
</comment>
<evidence type="ECO:0000313" key="7">
    <source>
        <dbReference type="Proteomes" id="UP001501476"/>
    </source>
</evidence>
<dbReference type="PANTHER" id="PTHR47811">
    <property type="entry name" value="TRNA PSEUDOURIDINE SYNTHASE D"/>
    <property type="match status" value="1"/>
</dbReference>
<gene>
    <name evidence="4 6" type="primary">truD</name>
    <name evidence="6" type="ORF">GCM10008964_09500</name>
</gene>
<dbReference type="InterPro" id="IPR011760">
    <property type="entry name" value="PsdUridine_synth_TruD_insert"/>
</dbReference>
<dbReference type="Pfam" id="PF01142">
    <property type="entry name" value="TruD"/>
    <property type="match status" value="2"/>
</dbReference>
<dbReference type="InterPro" id="IPR001656">
    <property type="entry name" value="PsdUridine_synth_TruD"/>
</dbReference>
<keyword evidence="3 4" id="KW-0413">Isomerase</keyword>
<comment type="function">
    <text evidence="4">Responsible for synthesis of pseudouridine from uracil-13 in transfer RNAs.</text>
</comment>
<evidence type="ECO:0000256" key="2">
    <source>
        <dbReference type="ARBA" id="ARBA00022694"/>
    </source>
</evidence>
<dbReference type="PROSITE" id="PS50984">
    <property type="entry name" value="TRUD"/>
    <property type="match status" value="1"/>
</dbReference>
<dbReference type="HAMAP" id="MF_01082">
    <property type="entry name" value="TruD"/>
    <property type="match status" value="1"/>
</dbReference>
<dbReference type="InterPro" id="IPR042214">
    <property type="entry name" value="TruD_catalytic"/>
</dbReference>
<dbReference type="EMBL" id="BAAADG010000003">
    <property type="protein sequence ID" value="GAA0220000.1"/>
    <property type="molecule type" value="Genomic_DNA"/>
</dbReference>
<name>A0ABP3D0U0_9GAMM</name>
<dbReference type="NCBIfam" id="NF002153">
    <property type="entry name" value="PRK00984.1-2"/>
    <property type="match status" value="1"/>
</dbReference>
<dbReference type="Proteomes" id="UP001501476">
    <property type="component" value="Unassembled WGS sequence"/>
</dbReference>
<dbReference type="RefSeq" id="WP_286305027.1">
    <property type="nucleotide sequence ID" value="NZ_AP027741.1"/>
</dbReference>
<accession>A0ABP3D0U0</accession>
<keyword evidence="2 4" id="KW-0819">tRNA processing</keyword>
<dbReference type="InterPro" id="IPR050170">
    <property type="entry name" value="TruD_pseudoU_synthase"/>
</dbReference>
<dbReference type="Gene3D" id="3.30.2350.20">
    <property type="entry name" value="TruD, catalytic domain"/>
    <property type="match status" value="1"/>
</dbReference>
<feature type="active site" description="Nucleophile" evidence="4">
    <location>
        <position position="83"/>
    </location>
</feature>
<dbReference type="SUPFAM" id="SSF55120">
    <property type="entry name" value="Pseudouridine synthase"/>
    <property type="match status" value="1"/>
</dbReference>
<dbReference type="InterPro" id="IPR043165">
    <property type="entry name" value="TruD_insert_sf"/>
</dbReference>
<feature type="domain" description="TRUD" evidence="5">
    <location>
        <begin position="159"/>
        <end position="306"/>
    </location>
</feature>
<dbReference type="NCBIfam" id="TIGR00094">
    <property type="entry name" value="tRNA_TruD_broad"/>
    <property type="match status" value="1"/>
</dbReference>
<dbReference type="PROSITE" id="PS01268">
    <property type="entry name" value="UPF0024"/>
    <property type="match status" value="1"/>
</dbReference>
<dbReference type="EC" id="5.4.99.27" evidence="4"/>
<organism evidence="6 7">
    <name type="scientific">Methylophaga marina</name>
    <dbReference type="NCBI Taxonomy" id="45495"/>
    <lineage>
        <taxon>Bacteria</taxon>
        <taxon>Pseudomonadati</taxon>
        <taxon>Pseudomonadota</taxon>
        <taxon>Gammaproteobacteria</taxon>
        <taxon>Thiotrichales</taxon>
        <taxon>Piscirickettsiaceae</taxon>
        <taxon>Methylophaga</taxon>
    </lineage>
</organism>
<dbReference type="InterPro" id="IPR020119">
    <property type="entry name" value="PsdUridine_synth_TruD_CS"/>
</dbReference>